<sequence>FNKKLKTSARRYETHGIWKLQYHFWAIYVKKWFGASPDELYKYYKKHIA</sequence>
<accession>A0A3D6BTQ4</accession>
<evidence type="ECO:0000313" key="2">
    <source>
        <dbReference type="Proteomes" id="UP000263268"/>
    </source>
</evidence>
<dbReference type="Proteomes" id="UP000263268">
    <property type="component" value="Unassembled WGS sequence"/>
</dbReference>
<organism evidence="1 2">
    <name type="scientific">Xanthomarina gelatinilytica</name>
    <dbReference type="NCBI Taxonomy" id="1137281"/>
    <lineage>
        <taxon>Bacteria</taxon>
        <taxon>Pseudomonadati</taxon>
        <taxon>Bacteroidota</taxon>
        <taxon>Flavobacteriia</taxon>
        <taxon>Flavobacteriales</taxon>
        <taxon>Flavobacteriaceae</taxon>
        <taxon>Xanthomarina</taxon>
    </lineage>
</organism>
<dbReference type="GO" id="GO:0016740">
    <property type="term" value="F:transferase activity"/>
    <property type="evidence" value="ECO:0007669"/>
    <property type="project" value="UniProtKB-KW"/>
</dbReference>
<proteinExistence type="predicted"/>
<comment type="caution">
    <text evidence="1">The sequence shown here is derived from an EMBL/GenBank/DDBJ whole genome shotgun (WGS) entry which is preliminary data.</text>
</comment>
<keyword evidence="1" id="KW-0808">Transferase</keyword>
<reference evidence="1 2" key="1">
    <citation type="journal article" date="2018" name="Nat. Biotechnol.">
        <title>A standardized bacterial taxonomy based on genome phylogeny substantially revises the tree of life.</title>
        <authorList>
            <person name="Parks D.H."/>
            <person name="Chuvochina M."/>
            <person name="Waite D.W."/>
            <person name="Rinke C."/>
            <person name="Skarshewski A."/>
            <person name="Chaumeil P.A."/>
            <person name="Hugenholtz P."/>
        </authorList>
    </citation>
    <scope>NUCLEOTIDE SEQUENCE [LARGE SCALE GENOMIC DNA]</scope>
    <source>
        <strain evidence="1">UBA10227</strain>
    </source>
</reference>
<feature type="non-terminal residue" evidence="1">
    <location>
        <position position="1"/>
    </location>
</feature>
<dbReference type="AlphaFoldDB" id="A0A3D6BTQ4"/>
<dbReference type="EMBL" id="DPRK01000199">
    <property type="protein sequence ID" value="HCY82348.1"/>
    <property type="molecule type" value="Genomic_DNA"/>
</dbReference>
<name>A0A3D6BTQ4_9FLAO</name>
<gene>
    <name evidence="1" type="ORF">DHV22_12480</name>
</gene>
<protein>
    <submittedName>
        <fullName evidence="1">Glycosyl transferase family 2</fullName>
    </submittedName>
</protein>
<evidence type="ECO:0000313" key="1">
    <source>
        <dbReference type="EMBL" id="HCY82348.1"/>
    </source>
</evidence>